<comment type="caution">
    <text evidence="5">Lacks conserved residue(s) required for the propagation of feature annotation.</text>
</comment>
<comment type="similarity">
    <text evidence="1">Belongs to the CRELD family.</text>
</comment>
<evidence type="ECO:0000256" key="2">
    <source>
        <dbReference type="ARBA" id="ARBA00022536"/>
    </source>
</evidence>
<dbReference type="Proteomes" id="UP000823941">
    <property type="component" value="Chromosome 15"/>
</dbReference>
<dbReference type="Gene3D" id="2.10.25.10">
    <property type="entry name" value="Laminin"/>
    <property type="match status" value="1"/>
</dbReference>
<sequence length="383" mass="42374">MKLANSPLSRILWSVSVLPIILCNAQPPVINPGILTQSKSIGDCQACRIFVESFKKGLERTARGKFEGGDTAWEEEKLKKTYKRSEVRLIDIQEGICRAEKYSVKCHHMAEKAEEFIEEWWAQDPDESADLYTYICIDKMQVCCPKLHYGKDCKPCIGDHENLCNGHGKCRGDGTRKGNGTCSCDAAYDGENCDKCASGYYVSSGAGKDLVCSPCHPSCLECRLGSQKDCVTCKPGYTFDSDEGCLDVNECDDVNRCTKNQFCLNSIGSYMCAPCDKSCDGCHGDGPDMCRRCAKGYSKKGEFCAPDRGEEDREDYLTTTRYMTYVGLLVATGILLPKSTTLGSIVGMMVLSYIVGAEYYCMINGHTGLLDLKDFDLSQMFKT</sequence>
<comment type="caution">
    <text evidence="8">The sequence shown here is derived from an EMBL/GenBank/DDBJ whole genome shotgun (WGS) entry which is preliminary data.</text>
</comment>
<keyword evidence="3" id="KW-0106">Calcium</keyword>
<dbReference type="SUPFAM" id="SSF57184">
    <property type="entry name" value="Growth factor receptor domain"/>
    <property type="match status" value="1"/>
</dbReference>
<feature type="disulfide bond" evidence="5">
    <location>
        <begin position="184"/>
        <end position="193"/>
    </location>
</feature>
<evidence type="ECO:0000256" key="5">
    <source>
        <dbReference type="PROSITE-ProRule" id="PRU00076"/>
    </source>
</evidence>
<dbReference type="InterPro" id="IPR000742">
    <property type="entry name" value="EGF"/>
</dbReference>
<accession>A0ABQ7QF82</accession>
<organism evidence="8 9">
    <name type="scientific">Plutella xylostella</name>
    <name type="common">Diamondback moth</name>
    <name type="synonym">Plutella maculipennis</name>
    <dbReference type="NCBI Taxonomy" id="51655"/>
    <lineage>
        <taxon>Eukaryota</taxon>
        <taxon>Metazoa</taxon>
        <taxon>Ecdysozoa</taxon>
        <taxon>Arthropoda</taxon>
        <taxon>Hexapoda</taxon>
        <taxon>Insecta</taxon>
        <taxon>Pterygota</taxon>
        <taxon>Neoptera</taxon>
        <taxon>Endopterygota</taxon>
        <taxon>Lepidoptera</taxon>
        <taxon>Glossata</taxon>
        <taxon>Ditrysia</taxon>
        <taxon>Yponomeutoidea</taxon>
        <taxon>Plutellidae</taxon>
        <taxon>Plutella</taxon>
    </lineage>
</organism>
<dbReference type="PROSITE" id="PS00022">
    <property type="entry name" value="EGF_1"/>
    <property type="match status" value="1"/>
</dbReference>
<feature type="chain" id="PRO_5046733148" description="EGF-like domain-containing protein" evidence="6">
    <location>
        <begin position="26"/>
        <end position="383"/>
    </location>
</feature>
<proteinExistence type="inferred from homology"/>
<dbReference type="InterPro" id="IPR002049">
    <property type="entry name" value="LE_dom"/>
</dbReference>
<keyword evidence="4 5" id="KW-1015">Disulfide bond</keyword>
<keyword evidence="9" id="KW-1185">Reference proteome</keyword>
<dbReference type="EMBL" id="JAHIBW010000015">
    <property type="protein sequence ID" value="KAG7303876.1"/>
    <property type="molecule type" value="Genomic_DNA"/>
</dbReference>
<dbReference type="PROSITE" id="PS01187">
    <property type="entry name" value="EGF_CA"/>
    <property type="match status" value="1"/>
</dbReference>
<evidence type="ECO:0000259" key="7">
    <source>
        <dbReference type="PROSITE" id="PS50026"/>
    </source>
</evidence>
<dbReference type="InterPro" id="IPR021852">
    <property type="entry name" value="DUF3456"/>
</dbReference>
<evidence type="ECO:0000313" key="9">
    <source>
        <dbReference type="Proteomes" id="UP000823941"/>
    </source>
</evidence>
<evidence type="ECO:0000313" key="8">
    <source>
        <dbReference type="EMBL" id="KAG7303876.1"/>
    </source>
</evidence>
<evidence type="ECO:0000256" key="6">
    <source>
        <dbReference type="SAM" id="SignalP"/>
    </source>
</evidence>
<evidence type="ECO:0000256" key="4">
    <source>
        <dbReference type="ARBA" id="ARBA00023157"/>
    </source>
</evidence>
<protein>
    <recommendedName>
        <fullName evidence="7">EGF-like domain-containing protein</fullName>
    </recommendedName>
</protein>
<dbReference type="InterPro" id="IPR018097">
    <property type="entry name" value="EGF_Ca-bd_CS"/>
</dbReference>
<reference evidence="8 9" key="1">
    <citation type="submission" date="2021-06" db="EMBL/GenBank/DDBJ databases">
        <title>A haploid diamondback moth (Plutella xylostella L.) genome assembly resolves 31 chromosomes and identifies a diamide resistance mutation.</title>
        <authorList>
            <person name="Ward C.M."/>
            <person name="Perry K.D."/>
            <person name="Baker G."/>
            <person name="Powis K."/>
            <person name="Heckel D.G."/>
            <person name="Baxter S.W."/>
        </authorList>
    </citation>
    <scope>NUCLEOTIDE SEQUENCE [LARGE SCALE GENOMIC DNA]</scope>
    <source>
        <strain evidence="8 9">LV</strain>
        <tissue evidence="8">Single pupa</tissue>
    </source>
</reference>
<feature type="domain" description="EGF-like" evidence="7">
    <location>
        <begin position="152"/>
        <end position="194"/>
    </location>
</feature>
<feature type="signal peptide" evidence="6">
    <location>
        <begin position="1"/>
        <end position="25"/>
    </location>
</feature>
<dbReference type="InterPro" id="IPR009030">
    <property type="entry name" value="Growth_fac_rcpt_cys_sf"/>
</dbReference>
<dbReference type="InterPro" id="IPR006212">
    <property type="entry name" value="Furin_repeat"/>
</dbReference>
<dbReference type="CDD" id="cd00054">
    <property type="entry name" value="EGF_CA"/>
    <property type="match status" value="1"/>
</dbReference>
<name>A0ABQ7QF82_PLUXY</name>
<dbReference type="Pfam" id="PF11938">
    <property type="entry name" value="DUF3456"/>
    <property type="match status" value="1"/>
</dbReference>
<dbReference type="PROSITE" id="PS01248">
    <property type="entry name" value="EGF_LAM_1"/>
    <property type="match status" value="1"/>
</dbReference>
<dbReference type="PROSITE" id="PS50026">
    <property type="entry name" value="EGF_3"/>
    <property type="match status" value="1"/>
</dbReference>
<dbReference type="CDD" id="cd00064">
    <property type="entry name" value="FU"/>
    <property type="match status" value="1"/>
</dbReference>
<evidence type="ECO:0000256" key="1">
    <source>
        <dbReference type="ARBA" id="ARBA00005897"/>
    </source>
</evidence>
<gene>
    <name evidence="8" type="ORF">JYU34_010778</name>
</gene>
<keyword evidence="6" id="KW-0732">Signal</keyword>
<dbReference type="SMART" id="SM00261">
    <property type="entry name" value="FU"/>
    <property type="match status" value="2"/>
</dbReference>
<dbReference type="CDD" id="cd00055">
    <property type="entry name" value="EGF_Lam"/>
    <property type="match status" value="1"/>
</dbReference>
<evidence type="ECO:0000256" key="3">
    <source>
        <dbReference type="ARBA" id="ARBA00022837"/>
    </source>
</evidence>
<keyword evidence="2 5" id="KW-0245">EGF-like domain</keyword>